<dbReference type="RefSeq" id="WP_108141351.1">
    <property type="nucleotide sequence ID" value="NZ_JBQPXQ010000014.1"/>
</dbReference>
<dbReference type="GO" id="GO:0003677">
    <property type="term" value="F:DNA binding"/>
    <property type="evidence" value="ECO:0007669"/>
    <property type="project" value="UniProtKB-UniRule"/>
</dbReference>
<keyword evidence="1 2" id="KW-0238">DNA-binding</keyword>
<organism evidence="4 5">
    <name type="scientific">Halanaerobium saccharolyticum</name>
    <dbReference type="NCBI Taxonomy" id="43595"/>
    <lineage>
        <taxon>Bacteria</taxon>
        <taxon>Bacillati</taxon>
        <taxon>Bacillota</taxon>
        <taxon>Clostridia</taxon>
        <taxon>Halanaerobiales</taxon>
        <taxon>Halanaerobiaceae</taxon>
        <taxon>Halanaerobium</taxon>
    </lineage>
</organism>
<dbReference type="PRINTS" id="PR00455">
    <property type="entry name" value="HTHTETR"/>
</dbReference>
<dbReference type="InterPro" id="IPR009057">
    <property type="entry name" value="Homeodomain-like_sf"/>
</dbReference>
<evidence type="ECO:0000313" key="4">
    <source>
        <dbReference type="EMBL" id="PTV96181.1"/>
    </source>
</evidence>
<dbReference type="SUPFAM" id="SSF46689">
    <property type="entry name" value="Homeodomain-like"/>
    <property type="match status" value="1"/>
</dbReference>
<accession>A0A2T5RHJ7</accession>
<dbReference type="PANTHER" id="PTHR43479:SF11">
    <property type="entry name" value="ACREF_ENVCD OPERON REPRESSOR-RELATED"/>
    <property type="match status" value="1"/>
</dbReference>
<dbReference type="EMBL" id="QAXS01000026">
    <property type="protein sequence ID" value="PTV96181.1"/>
    <property type="molecule type" value="Genomic_DNA"/>
</dbReference>
<dbReference type="Proteomes" id="UP000244089">
    <property type="component" value="Unassembled WGS sequence"/>
</dbReference>
<dbReference type="InterPro" id="IPR050624">
    <property type="entry name" value="HTH-type_Tx_Regulator"/>
</dbReference>
<protein>
    <submittedName>
        <fullName evidence="4">TetR family transcriptional regulator</fullName>
    </submittedName>
</protein>
<dbReference type="InterPro" id="IPR036271">
    <property type="entry name" value="Tet_transcr_reg_TetR-rel_C_sf"/>
</dbReference>
<evidence type="ECO:0000256" key="2">
    <source>
        <dbReference type="PROSITE-ProRule" id="PRU00335"/>
    </source>
</evidence>
<dbReference type="Pfam" id="PF00440">
    <property type="entry name" value="TetR_N"/>
    <property type="match status" value="1"/>
</dbReference>
<dbReference type="OrthoDB" id="9812993at2"/>
<evidence type="ECO:0000313" key="5">
    <source>
        <dbReference type="Proteomes" id="UP000244089"/>
    </source>
</evidence>
<gene>
    <name evidence="4" type="ORF">C8C76_12618</name>
</gene>
<dbReference type="AlphaFoldDB" id="A0A2T5RHJ7"/>
<sequence>MAQETKDRIRKAAVEIISQEGFFNTRMQDIADQAGLAVGTIYNYFSSKDKVLAYIFKAEMKRRMEIMSELKEKKLSTKEFLKEFLNRHFSVLIENPHLGRVLVREKDFSRGEKSDQIKDHMNSLIKMLEKLFQAGVQKGEVKEINTHLMAVYFFGSMQGVIEYSLTQPEMQLLEEAPDFILERIDHIFN</sequence>
<reference evidence="4 5" key="1">
    <citation type="submission" date="2018-04" db="EMBL/GenBank/DDBJ databases">
        <title>Subsurface microbial communities from deep shales in Ohio and West Virginia, USA.</title>
        <authorList>
            <person name="Wrighton K."/>
        </authorList>
    </citation>
    <scope>NUCLEOTIDE SEQUENCE [LARGE SCALE GENOMIC DNA]</scope>
    <source>
        <strain evidence="4 5">WC1</strain>
    </source>
</reference>
<feature type="domain" description="HTH tetR-type" evidence="3">
    <location>
        <begin position="3"/>
        <end position="63"/>
    </location>
</feature>
<dbReference type="InterPro" id="IPR041490">
    <property type="entry name" value="KstR2_TetR_C"/>
</dbReference>
<dbReference type="PROSITE" id="PS50977">
    <property type="entry name" value="HTH_TETR_2"/>
    <property type="match status" value="1"/>
</dbReference>
<dbReference type="SUPFAM" id="SSF48498">
    <property type="entry name" value="Tetracyclin repressor-like, C-terminal domain"/>
    <property type="match status" value="1"/>
</dbReference>
<feature type="DNA-binding region" description="H-T-H motif" evidence="2">
    <location>
        <begin position="26"/>
        <end position="45"/>
    </location>
</feature>
<dbReference type="InterPro" id="IPR001647">
    <property type="entry name" value="HTH_TetR"/>
</dbReference>
<dbReference type="Gene3D" id="1.10.10.60">
    <property type="entry name" value="Homeodomain-like"/>
    <property type="match status" value="1"/>
</dbReference>
<dbReference type="Gene3D" id="1.10.357.10">
    <property type="entry name" value="Tetracycline Repressor, domain 2"/>
    <property type="match status" value="1"/>
</dbReference>
<dbReference type="Pfam" id="PF17932">
    <property type="entry name" value="TetR_C_24"/>
    <property type="match status" value="1"/>
</dbReference>
<proteinExistence type="predicted"/>
<dbReference type="PANTHER" id="PTHR43479">
    <property type="entry name" value="ACREF/ENVCD OPERON REPRESSOR-RELATED"/>
    <property type="match status" value="1"/>
</dbReference>
<name>A0A2T5RHJ7_9FIRM</name>
<comment type="caution">
    <text evidence="4">The sequence shown here is derived from an EMBL/GenBank/DDBJ whole genome shotgun (WGS) entry which is preliminary data.</text>
</comment>
<evidence type="ECO:0000256" key="1">
    <source>
        <dbReference type="ARBA" id="ARBA00023125"/>
    </source>
</evidence>
<evidence type="ECO:0000259" key="3">
    <source>
        <dbReference type="PROSITE" id="PS50977"/>
    </source>
</evidence>